<feature type="region of interest" description="Disordered" evidence="1">
    <location>
        <begin position="1"/>
        <end position="22"/>
    </location>
</feature>
<evidence type="ECO:0000313" key="2">
    <source>
        <dbReference type="EMBL" id="EPT00839.1"/>
    </source>
</evidence>
<dbReference type="EMBL" id="KE504146">
    <property type="protein sequence ID" value="EPT00839.1"/>
    <property type="molecule type" value="Genomic_DNA"/>
</dbReference>
<organism evidence="2 3">
    <name type="scientific">Fomitopsis schrenkii</name>
    <name type="common">Brown rot fungus</name>
    <dbReference type="NCBI Taxonomy" id="2126942"/>
    <lineage>
        <taxon>Eukaryota</taxon>
        <taxon>Fungi</taxon>
        <taxon>Dikarya</taxon>
        <taxon>Basidiomycota</taxon>
        <taxon>Agaricomycotina</taxon>
        <taxon>Agaricomycetes</taxon>
        <taxon>Polyporales</taxon>
        <taxon>Fomitopsis</taxon>
    </lineage>
</organism>
<dbReference type="AlphaFoldDB" id="S8EC91"/>
<sequence>MRNTSTESLGTEQEEGPGWKPNIPILLPESRHLSKSGRNYTSWRMHMSALLLLHGLSDQISGRGDSRKDNRRTEVAKAILLLNIQTHNSVISRTQNSRKELAELDRMTAQEIWDCLERKHLPNAAMIYTPPVTTFDRNYF</sequence>
<evidence type="ECO:0000256" key="1">
    <source>
        <dbReference type="SAM" id="MobiDB-lite"/>
    </source>
</evidence>
<dbReference type="Proteomes" id="UP000015241">
    <property type="component" value="Unassembled WGS sequence"/>
</dbReference>
<evidence type="ECO:0000313" key="3">
    <source>
        <dbReference type="Proteomes" id="UP000015241"/>
    </source>
</evidence>
<feature type="compositionally biased region" description="Polar residues" evidence="1">
    <location>
        <begin position="1"/>
        <end position="11"/>
    </location>
</feature>
<accession>S8EC91</accession>
<reference evidence="2 3" key="1">
    <citation type="journal article" date="2012" name="Science">
        <title>The Paleozoic origin of enzymatic lignin decomposition reconstructed from 31 fungal genomes.</title>
        <authorList>
            <person name="Floudas D."/>
            <person name="Binder M."/>
            <person name="Riley R."/>
            <person name="Barry K."/>
            <person name="Blanchette R.A."/>
            <person name="Henrissat B."/>
            <person name="Martinez A.T."/>
            <person name="Otillar R."/>
            <person name="Spatafora J.W."/>
            <person name="Yadav J.S."/>
            <person name="Aerts A."/>
            <person name="Benoit I."/>
            <person name="Boyd A."/>
            <person name="Carlson A."/>
            <person name="Copeland A."/>
            <person name="Coutinho P.M."/>
            <person name="de Vries R.P."/>
            <person name="Ferreira P."/>
            <person name="Findley K."/>
            <person name="Foster B."/>
            <person name="Gaskell J."/>
            <person name="Glotzer D."/>
            <person name="Gorecki P."/>
            <person name="Heitman J."/>
            <person name="Hesse C."/>
            <person name="Hori C."/>
            <person name="Igarashi K."/>
            <person name="Jurgens J.A."/>
            <person name="Kallen N."/>
            <person name="Kersten P."/>
            <person name="Kohler A."/>
            <person name="Kuees U."/>
            <person name="Kumar T.K.A."/>
            <person name="Kuo A."/>
            <person name="LaButti K."/>
            <person name="Larrondo L.F."/>
            <person name="Lindquist E."/>
            <person name="Ling A."/>
            <person name="Lombard V."/>
            <person name="Lucas S."/>
            <person name="Lundell T."/>
            <person name="Martin R."/>
            <person name="McLaughlin D.J."/>
            <person name="Morgenstern I."/>
            <person name="Morin E."/>
            <person name="Murat C."/>
            <person name="Nagy L.G."/>
            <person name="Nolan M."/>
            <person name="Ohm R.A."/>
            <person name="Patyshakuliyeva A."/>
            <person name="Rokas A."/>
            <person name="Ruiz-Duenas F.J."/>
            <person name="Sabat G."/>
            <person name="Salamov A."/>
            <person name="Samejima M."/>
            <person name="Schmutz J."/>
            <person name="Slot J.C."/>
            <person name="St John F."/>
            <person name="Stenlid J."/>
            <person name="Sun H."/>
            <person name="Sun S."/>
            <person name="Syed K."/>
            <person name="Tsang A."/>
            <person name="Wiebenga A."/>
            <person name="Young D."/>
            <person name="Pisabarro A."/>
            <person name="Eastwood D.C."/>
            <person name="Martin F."/>
            <person name="Cullen D."/>
            <person name="Grigoriev I.V."/>
            <person name="Hibbett D.S."/>
        </authorList>
    </citation>
    <scope>NUCLEOTIDE SEQUENCE</scope>
    <source>
        <strain evidence="3">FP-58527</strain>
    </source>
</reference>
<protein>
    <submittedName>
        <fullName evidence="2">Uncharacterized protein</fullName>
    </submittedName>
</protein>
<name>S8EC91_FOMSC</name>
<keyword evidence="3" id="KW-1185">Reference proteome</keyword>
<gene>
    <name evidence="2" type="ORF">FOMPIDRAFT_85951</name>
</gene>
<proteinExistence type="predicted"/>
<dbReference type="InParanoid" id="S8EC91"/>
<dbReference type="HOGENOM" id="CLU_1835224_0_0_1"/>